<organism evidence="1 2">
    <name type="scientific">Dreissena polymorpha</name>
    <name type="common">Zebra mussel</name>
    <name type="synonym">Mytilus polymorpha</name>
    <dbReference type="NCBI Taxonomy" id="45954"/>
    <lineage>
        <taxon>Eukaryota</taxon>
        <taxon>Metazoa</taxon>
        <taxon>Spiralia</taxon>
        <taxon>Lophotrochozoa</taxon>
        <taxon>Mollusca</taxon>
        <taxon>Bivalvia</taxon>
        <taxon>Autobranchia</taxon>
        <taxon>Heteroconchia</taxon>
        <taxon>Euheterodonta</taxon>
        <taxon>Imparidentia</taxon>
        <taxon>Neoheterodontei</taxon>
        <taxon>Myida</taxon>
        <taxon>Dreissenoidea</taxon>
        <taxon>Dreissenidae</taxon>
        <taxon>Dreissena</taxon>
    </lineage>
</organism>
<protein>
    <submittedName>
        <fullName evidence="1">Uncharacterized protein</fullName>
    </submittedName>
</protein>
<comment type="caution">
    <text evidence="1">The sequence shown here is derived from an EMBL/GenBank/DDBJ whole genome shotgun (WGS) entry which is preliminary data.</text>
</comment>
<proteinExistence type="predicted"/>
<sequence>MVEDMPNKLCLSLYRQISGLNFDFKGQHITDISFVSYWNSVQLWNHVWYVTAQCWLAKGYWNKQRDSTLHSHFNM</sequence>
<reference evidence="1" key="2">
    <citation type="submission" date="2020-11" db="EMBL/GenBank/DDBJ databases">
        <authorList>
            <person name="McCartney M.A."/>
            <person name="Auch B."/>
            <person name="Kono T."/>
            <person name="Mallez S."/>
            <person name="Becker A."/>
            <person name="Gohl D.M."/>
            <person name="Silverstein K.A.T."/>
            <person name="Koren S."/>
            <person name="Bechman K.B."/>
            <person name="Herman A."/>
            <person name="Abrahante J.E."/>
            <person name="Garbe J."/>
        </authorList>
    </citation>
    <scope>NUCLEOTIDE SEQUENCE</scope>
    <source>
        <strain evidence="1">Duluth1</strain>
        <tissue evidence="1">Whole animal</tissue>
    </source>
</reference>
<evidence type="ECO:0000313" key="1">
    <source>
        <dbReference type="EMBL" id="KAH3747860.1"/>
    </source>
</evidence>
<reference evidence="1" key="1">
    <citation type="journal article" date="2019" name="bioRxiv">
        <title>The Genome of the Zebra Mussel, Dreissena polymorpha: A Resource for Invasive Species Research.</title>
        <authorList>
            <person name="McCartney M.A."/>
            <person name="Auch B."/>
            <person name="Kono T."/>
            <person name="Mallez S."/>
            <person name="Zhang Y."/>
            <person name="Obille A."/>
            <person name="Becker A."/>
            <person name="Abrahante J.E."/>
            <person name="Garbe J."/>
            <person name="Badalamenti J.P."/>
            <person name="Herman A."/>
            <person name="Mangelson H."/>
            <person name="Liachko I."/>
            <person name="Sullivan S."/>
            <person name="Sone E.D."/>
            <person name="Koren S."/>
            <person name="Silverstein K.A.T."/>
            <person name="Beckman K.B."/>
            <person name="Gohl D.M."/>
        </authorList>
    </citation>
    <scope>NUCLEOTIDE SEQUENCE</scope>
    <source>
        <strain evidence="1">Duluth1</strain>
        <tissue evidence="1">Whole animal</tissue>
    </source>
</reference>
<keyword evidence="2" id="KW-1185">Reference proteome</keyword>
<name>A0A9D4DG69_DREPO</name>
<evidence type="ECO:0000313" key="2">
    <source>
        <dbReference type="Proteomes" id="UP000828390"/>
    </source>
</evidence>
<dbReference type="Proteomes" id="UP000828390">
    <property type="component" value="Unassembled WGS sequence"/>
</dbReference>
<dbReference type="AlphaFoldDB" id="A0A9D4DG69"/>
<accession>A0A9D4DG69</accession>
<gene>
    <name evidence="1" type="ORF">DPMN_182294</name>
</gene>
<dbReference type="EMBL" id="JAIWYP010000010">
    <property type="protein sequence ID" value="KAH3747860.1"/>
    <property type="molecule type" value="Genomic_DNA"/>
</dbReference>